<proteinExistence type="predicted"/>
<feature type="region of interest" description="Disordered" evidence="1">
    <location>
        <begin position="141"/>
        <end position="172"/>
    </location>
</feature>
<feature type="region of interest" description="Disordered" evidence="1">
    <location>
        <begin position="216"/>
        <end position="235"/>
    </location>
</feature>
<evidence type="ECO:0000313" key="3">
    <source>
        <dbReference type="Proteomes" id="UP001152561"/>
    </source>
</evidence>
<dbReference type="EMBL" id="JAJAGQ010000003">
    <property type="protein sequence ID" value="KAJ8567073.1"/>
    <property type="molecule type" value="Genomic_DNA"/>
</dbReference>
<feature type="compositionally biased region" description="Basic and acidic residues" evidence="1">
    <location>
        <begin position="141"/>
        <end position="165"/>
    </location>
</feature>
<comment type="caution">
    <text evidence="2">The sequence shown here is derived from an EMBL/GenBank/DDBJ whole genome shotgun (WGS) entry which is preliminary data.</text>
</comment>
<gene>
    <name evidence="2" type="ORF">K7X08_019281</name>
</gene>
<reference evidence="3" key="1">
    <citation type="journal article" date="2023" name="Proc. Natl. Acad. Sci. U.S.A.">
        <title>Genomic and structural basis for evolution of tropane alkaloid biosynthesis.</title>
        <authorList>
            <person name="Wanga Y.-J."/>
            <person name="Taina T."/>
            <person name="Yua J.-Y."/>
            <person name="Lia J."/>
            <person name="Xua B."/>
            <person name="Chenc J."/>
            <person name="D'Auriad J.C."/>
            <person name="Huanga J.-P."/>
            <person name="Huanga S.-X."/>
        </authorList>
    </citation>
    <scope>NUCLEOTIDE SEQUENCE [LARGE SCALE GENOMIC DNA]</scope>
    <source>
        <strain evidence="3">cv. KIB-2019</strain>
    </source>
</reference>
<keyword evidence="3" id="KW-1185">Reference proteome</keyword>
<name>A0A9Q1RLV0_9SOLA</name>
<dbReference type="AlphaFoldDB" id="A0A9Q1RLV0"/>
<organism evidence="2 3">
    <name type="scientific">Anisodus acutangulus</name>
    <dbReference type="NCBI Taxonomy" id="402998"/>
    <lineage>
        <taxon>Eukaryota</taxon>
        <taxon>Viridiplantae</taxon>
        <taxon>Streptophyta</taxon>
        <taxon>Embryophyta</taxon>
        <taxon>Tracheophyta</taxon>
        <taxon>Spermatophyta</taxon>
        <taxon>Magnoliopsida</taxon>
        <taxon>eudicotyledons</taxon>
        <taxon>Gunneridae</taxon>
        <taxon>Pentapetalae</taxon>
        <taxon>asterids</taxon>
        <taxon>lamiids</taxon>
        <taxon>Solanales</taxon>
        <taxon>Solanaceae</taxon>
        <taxon>Solanoideae</taxon>
        <taxon>Hyoscyameae</taxon>
        <taxon>Anisodus</taxon>
    </lineage>
</organism>
<accession>A0A9Q1RLV0</accession>
<evidence type="ECO:0000313" key="2">
    <source>
        <dbReference type="EMBL" id="KAJ8567073.1"/>
    </source>
</evidence>
<sequence length="235" mass="26090">MTSKHDALALGHQALYRLAYNTSQDPTTSSTEKLVDQDDVVADREPDAPQQICLAHRCLLLIHITRKFASSELLSFTDLSQRFTTDLPVFARHSSPTGRRLSFTDLHIPALMESTDRCNDFEENSVLTQLTLIMSNTDVTNDRLDESDSDGAFDHNGTDDEKSPEEGPDDFDFTRYDSLVQPALWDPKKSDFIKSVPLLKHLSLVVKASHIDRYSSLVPNSEGPISDAAAPARAG</sequence>
<evidence type="ECO:0000256" key="1">
    <source>
        <dbReference type="SAM" id="MobiDB-lite"/>
    </source>
</evidence>
<protein>
    <submittedName>
        <fullName evidence="2">Uncharacterized protein</fullName>
    </submittedName>
</protein>
<dbReference type="Proteomes" id="UP001152561">
    <property type="component" value="Unassembled WGS sequence"/>
</dbReference>